<dbReference type="SUPFAM" id="SSF52540">
    <property type="entry name" value="P-loop containing nucleoside triphosphate hydrolases"/>
    <property type="match status" value="1"/>
</dbReference>
<sequence>MHDGCVLLGRTGSGKTMTALGYWLKAHPNQYLYVVTTPAKRDAMEWEADMAKMGLYLPPERVISWNKIKDFEYLERAFIVFDEQRVSGSGKWVKSFLKIAKRNDWVLLSATPGDVWIDWLPLFIANGFYRTRTQFTDRHVIWDPHTRYPRIKRYIDEDRLERCQEAICVYLASPNPVSRMVHDELVSYDSRKYAEVTRKRWNPFEVRPMMDAGELCRVQRRIVLENVCREEALERLLKGHPRALVFYSYNYELEAIKAVCERLGRSYGQRNGHRHDPVPVSKEPWAYIVQYQSADAWNCISTNIAILYSLPYSWRQQEQAMGRIDRMNTPFDELHYYRLMTDSTIDNAVLACLDRKETFNERAYENAQKGAA</sequence>
<dbReference type="InterPro" id="IPR027417">
    <property type="entry name" value="P-loop_NTPase"/>
</dbReference>
<evidence type="ECO:0000313" key="1">
    <source>
        <dbReference type="EMBL" id="DAD93059.1"/>
    </source>
</evidence>
<protein>
    <submittedName>
        <fullName evidence="1">Chromatin remodeling complex ATPase</fullName>
    </submittedName>
</protein>
<reference evidence="1" key="1">
    <citation type="journal article" date="2021" name="Proc. Natl. Acad. Sci. U.S.A.">
        <title>A Catalog of Tens of Thousands of Viruses from Human Metagenomes Reveals Hidden Associations with Chronic Diseases.</title>
        <authorList>
            <person name="Tisza M.J."/>
            <person name="Buck C.B."/>
        </authorList>
    </citation>
    <scope>NUCLEOTIDE SEQUENCE</scope>
    <source>
        <strain evidence="1">CtHEr2</strain>
    </source>
</reference>
<organism evidence="1">
    <name type="scientific">Siphoviridae sp. ctHEr2</name>
    <dbReference type="NCBI Taxonomy" id="2826229"/>
    <lineage>
        <taxon>Viruses</taxon>
        <taxon>Duplodnaviria</taxon>
        <taxon>Heunggongvirae</taxon>
        <taxon>Uroviricota</taxon>
        <taxon>Caudoviricetes</taxon>
    </lineage>
</organism>
<proteinExistence type="predicted"/>
<dbReference type="EMBL" id="BK015152">
    <property type="protein sequence ID" value="DAD93059.1"/>
    <property type="molecule type" value="Genomic_DNA"/>
</dbReference>
<name>A0A8S5NG41_9CAUD</name>
<dbReference type="Gene3D" id="3.40.50.300">
    <property type="entry name" value="P-loop containing nucleotide triphosphate hydrolases"/>
    <property type="match status" value="1"/>
</dbReference>
<accession>A0A8S5NG41</accession>